<reference evidence="2" key="1">
    <citation type="submission" date="2015-04" db="UniProtKB">
        <authorList>
            <consortium name="EnsemblPlants"/>
        </authorList>
    </citation>
    <scope>IDENTIFICATION</scope>
</reference>
<keyword evidence="3" id="KW-1185">Reference proteome</keyword>
<feature type="compositionally biased region" description="Basic and acidic residues" evidence="1">
    <location>
        <begin position="221"/>
        <end position="239"/>
    </location>
</feature>
<feature type="region of interest" description="Disordered" evidence="1">
    <location>
        <begin position="1"/>
        <end position="25"/>
    </location>
</feature>
<evidence type="ECO:0000313" key="2">
    <source>
        <dbReference type="EnsemblPlants" id="OMERI01G39170.2"/>
    </source>
</evidence>
<dbReference type="Gramene" id="OMERI01G39170.2">
    <property type="protein sequence ID" value="OMERI01G39170.2"/>
    <property type="gene ID" value="OMERI01G39170"/>
</dbReference>
<evidence type="ECO:0000313" key="3">
    <source>
        <dbReference type="Proteomes" id="UP000008021"/>
    </source>
</evidence>
<sequence length="335" mass="37301">MGPSPAGDHRTTGAEQRNHGMRPGGAIVLGLEEDFGRRSPPAPPPLRQRQVLYDPLQSLVSLSPSIEDKFTKLLHLVQWYYTCSLHSHFTLITSAQSRSQWLGEMEACKQTHQVAICLPVMATGLYDAGAAKLRRYDLTMSRRTRRPPTASVVTTTDCNQDQGMETQFQMMSMMIQQQQQQQQDQVTQLKDLFQCPCDTTQPEAEDTTEQEALQQPEDAQEQQKPRESLGEEEAQHEQQQECLQCEDNSRRLSLQELIDVEPINGAKDAAIGSQEVSSAAAAGAVQGVAEAAAAEKQPEHVAGKKKMIGMMRRYVRVRSIKHKPAPERNVAPPIC</sequence>
<name>A0A0E0CCB4_9ORYZ</name>
<dbReference type="EnsemblPlants" id="OMERI01G39170.2">
    <property type="protein sequence ID" value="OMERI01G39170.2"/>
    <property type="gene ID" value="OMERI01G39170"/>
</dbReference>
<organism evidence="2">
    <name type="scientific">Oryza meridionalis</name>
    <dbReference type="NCBI Taxonomy" id="40149"/>
    <lineage>
        <taxon>Eukaryota</taxon>
        <taxon>Viridiplantae</taxon>
        <taxon>Streptophyta</taxon>
        <taxon>Embryophyta</taxon>
        <taxon>Tracheophyta</taxon>
        <taxon>Spermatophyta</taxon>
        <taxon>Magnoliopsida</taxon>
        <taxon>Liliopsida</taxon>
        <taxon>Poales</taxon>
        <taxon>Poaceae</taxon>
        <taxon>BOP clade</taxon>
        <taxon>Oryzoideae</taxon>
        <taxon>Oryzeae</taxon>
        <taxon>Oryzinae</taxon>
        <taxon>Oryza</taxon>
    </lineage>
</organism>
<feature type="compositionally biased region" description="Basic and acidic residues" evidence="1">
    <location>
        <begin position="7"/>
        <end position="18"/>
    </location>
</feature>
<dbReference type="HOGENOM" id="CLU_829970_0_0_1"/>
<dbReference type="Proteomes" id="UP000008021">
    <property type="component" value="Chromosome 1"/>
</dbReference>
<proteinExistence type="predicted"/>
<feature type="region of interest" description="Disordered" evidence="1">
    <location>
        <begin position="197"/>
        <end position="242"/>
    </location>
</feature>
<dbReference type="AlphaFoldDB" id="A0A0E0CCB4"/>
<accession>A0A0E0CCB4</accession>
<evidence type="ECO:0000256" key="1">
    <source>
        <dbReference type="SAM" id="MobiDB-lite"/>
    </source>
</evidence>
<protein>
    <submittedName>
        <fullName evidence="2">Uncharacterized protein</fullName>
    </submittedName>
</protein>
<reference evidence="2" key="2">
    <citation type="submission" date="2018-05" db="EMBL/GenBank/DDBJ databases">
        <title>OmerRS3 (Oryza meridionalis Reference Sequence Version 3).</title>
        <authorList>
            <person name="Zhang J."/>
            <person name="Kudrna D."/>
            <person name="Lee S."/>
            <person name="Talag J."/>
            <person name="Welchert J."/>
            <person name="Wing R.A."/>
        </authorList>
    </citation>
    <scope>NUCLEOTIDE SEQUENCE [LARGE SCALE GENOMIC DNA]</scope>
    <source>
        <strain evidence="2">cv. OR44</strain>
    </source>
</reference>